<dbReference type="PRINTS" id="PR00395">
    <property type="entry name" value="RIBOSOMALS2"/>
</dbReference>
<dbReference type="PANTHER" id="PTHR12534">
    <property type="entry name" value="30S RIBOSOMAL PROTEIN S2 PROKARYOTIC AND ORGANELLAR"/>
    <property type="match status" value="1"/>
</dbReference>
<dbReference type="GO" id="GO:0005763">
    <property type="term" value="C:mitochondrial small ribosomal subunit"/>
    <property type="evidence" value="ECO:0007669"/>
    <property type="project" value="TreeGrafter"/>
</dbReference>
<protein>
    <submittedName>
        <fullName evidence="2">Ribosomal protein S2</fullName>
    </submittedName>
</protein>
<gene>
    <name evidence="2" type="primary">rps2</name>
    <name evidence="2" type="ORF">AP062_024</name>
</gene>
<keyword evidence="2" id="KW-0689">Ribosomal protein</keyword>
<dbReference type="HAMAP" id="MF_00291_B">
    <property type="entry name" value="Ribosomal_uS2_B"/>
    <property type="match status" value="1"/>
</dbReference>
<dbReference type="GO" id="GO:0003735">
    <property type="term" value="F:structural constituent of ribosome"/>
    <property type="evidence" value="ECO:0007669"/>
    <property type="project" value="InterPro"/>
</dbReference>
<dbReference type="GeneID" id="26900256"/>
<geneLocation type="plastid" evidence="2"/>
<dbReference type="RefSeq" id="YP_009231676.1">
    <property type="nucleotide sequence ID" value="NC_029358.1"/>
</dbReference>
<dbReference type="EMBL" id="KT970098">
    <property type="protein sequence ID" value="ALZ49994.1"/>
    <property type="molecule type" value="Genomic_DNA"/>
</dbReference>
<proteinExistence type="inferred from homology"/>
<dbReference type="Pfam" id="PF00318">
    <property type="entry name" value="Ribosomal_S2"/>
    <property type="match status" value="1"/>
</dbReference>
<comment type="similarity">
    <text evidence="1">Belongs to the universal ribosomal protein uS2 family.</text>
</comment>
<name>A0A0X9MAT0_HYDVS</name>
<accession>A0A0X9MAT0</accession>
<dbReference type="InterPro" id="IPR023591">
    <property type="entry name" value="Ribosomal_uS2_flav_dom_sf"/>
</dbReference>
<dbReference type="Gene3D" id="1.10.287.610">
    <property type="entry name" value="Helix hairpin bin"/>
    <property type="match status" value="1"/>
</dbReference>
<keyword evidence="2" id="KW-0687">Ribonucleoprotein</keyword>
<organism evidence="2">
    <name type="scientific">Hydnora visseri</name>
    <name type="common">Visser's hydnora</name>
    <name type="synonym">Subterranean holoparasitic plant</name>
    <dbReference type="NCBI Taxonomy" id="1329980"/>
    <lineage>
        <taxon>Eukaryota</taxon>
        <taxon>Viridiplantae</taxon>
        <taxon>Streptophyta</taxon>
        <taxon>Embryophyta</taxon>
        <taxon>Tracheophyta</taxon>
        <taxon>Spermatophyta</taxon>
        <taxon>Magnoliopsida</taxon>
        <taxon>Magnoliidae</taxon>
        <taxon>Piperales</taxon>
        <taxon>Hydnoraceae</taxon>
        <taxon>Hydnora</taxon>
    </lineage>
</organism>
<dbReference type="CDD" id="cd01425">
    <property type="entry name" value="RPS2"/>
    <property type="match status" value="1"/>
</dbReference>
<dbReference type="SUPFAM" id="SSF52313">
    <property type="entry name" value="Ribosomal protein S2"/>
    <property type="match status" value="1"/>
</dbReference>
<evidence type="ECO:0000256" key="1">
    <source>
        <dbReference type="ARBA" id="ARBA00006242"/>
    </source>
</evidence>
<dbReference type="InterPro" id="IPR005706">
    <property type="entry name" value="Ribosomal_uS2_bac/mit/plastid"/>
</dbReference>
<dbReference type="Gene3D" id="3.40.50.10490">
    <property type="entry name" value="Glucose-6-phosphate isomerase like protein, domain 1"/>
    <property type="match status" value="1"/>
</dbReference>
<keyword evidence="2" id="KW-0934">Plastid</keyword>
<dbReference type="PANTHER" id="PTHR12534:SF1">
    <property type="entry name" value="SMALL RIBOSOMAL SUBUNIT PROTEIN US2M"/>
    <property type="match status" value="1"/>
</dbReference>
<evidence type="ECO:0000313" key="2">
    <source>
        <dbReference type="EMBL" id="ALZ49994.1"/>
    </source>
</evidence>
<reference evidence="2" key="1">
    <citation type="journal article" date="2016" name="Genome Biol. Evol.">
        <title>Detecting and Characterizing the Highly Divergent Plastid Genome of the Nonphotosynthetic Parasitic Plant Hydnora visseri (Hydnoraceae).</title>
        <authorList>
            <person name="Naumann J."/>
            <person name="Der J.P."/>
            <person name="Wafula E.K."/>
            <person name="Jones S.S."/>
            <person name="Wagner S.T."/>
            <person name="Honaas L.A."/>
            <person name="Ralph P.E."/>
            <person name="Bolin J.F."/>
            <person name="Maass E."/>
            <person name="Neinhuis C."/>
            <person name="Wanke S."/>
            <person name="dePamphilis C.W."/>
        </authorList>
    </citation>
    <scope>NUCLEOTIDE SEQUENCE</scope>
</reference>
<dbReference type="AlphaFoldDB" id="A0A0X9MAT0"/>
<sequence>MIMNNNNNIKISINDILKNKVHMLIIEENKSYNKKLKNEIKTNPYIVYKYKKVYKKKNQYYYSGGDKRCLNDNDLNDNEKYNYKKKNEKKQKNNKNINYNYKYKIKEITRYAINLNKISYSLSSACNFLFYASSQKQSILFIGIGEFIEKLLIEASLKTRSHYIVNKWLYGFLTNWSTTEKKLYELRNWEITNSNRNIIHRFLISSKGIRYMTQIPEIVIIIIDQKNNKYIEQVLKECFQLNIYTICCISSRYHYYSDLADIFIPINTESIESTFFVLNKFVYSIIIGKKSIIKNADSILKT</sequence>
<dbReference type="GO" id="GO:0006412">
    <property type="term" value="P:translation"/>
    <property type="evidence" value="ECO:0007669"/>
    <property type="project" value="InterPro"/>
</dbReference>
<dbReference type="InterPro" id="IPR001865">
    <property type="entry name" value="Ribosomal_uS2"/>
</dbReference>